<dbReference type="RefSeq" id="WP_094924061.1">
    <property type="nucleotide sequence ID" value="NZ_NPIA01000003.1"/>
</dbReference>
<reference evidence="2 3" key="2">
    <citation type="submission" date="2017-09" db="EMBL/GenBank/DDBJ databases">
        <title>Bacillus patelloidae sp. nov., isolated from the intestinal tract of a marine limpet.</title>
        <authorList>
            <person name="Liu R."/>
            <person name="Dong C."/>
            <person name="Shao Z."/>
        </authorList>
    </citation>
    <scope>NUCLEOTIDE SEQUENCE [LARGE SCALE GENOMIC DNA]</scope>
    <source>
        <strain evidence="2 3">SA5d-4</strain>
    </source>
</reference>
<reference evidence="3" key="1">
    <citation type="submission" date="2017-08" db="EMBL/GenBank/DDBJ databases">
        <authorList>
            <person name="Huang Z."/>
        </authorList>
    </citation>
    <scope>NUCLEOTIDE SEQUENCE [LARGE SCALE GENOMIC DNA]</scope>
    <source>
        <strain evidence="3">SA5d-4</strain>
    </source>
</reference>
<proteinExistence type="predicted"/>
<dbReference type="EMBL" id="NPIA01000003">
    <property type="protein sequence ID" value="OZM57419.1"/>
    <property type="molecule type" value="Genomic_DNA"/>
</dbReference>
<evidence type="ECO:0000313" key="2">
    <source>
        <dbReference type="EMBL" id="OZM57419.1"/>
    </source>
</evidence>
<comment type="caution">
    <text evidence="2">The sequence shown here is derived from an EMBL/GenBank/DDBJ whole genome shotgun (WGS) entry which is preliminary data.</text>
</comment>
<dbReference type="Gene3D" id="2.30.30.430">
    <property type="entry name" value="Kinase associated protein B domain"/>
    <property type="match status" value="1"/>
</dbReference>
<evidence type="ECO:0000256" key="1">
    <source>
        <dbReference type="SAM" id="Coils"/>
    </source>
</evidence>
<dbReference type="Pfam" id="PF08810">
    <property type="entry name" value="KapB"/>
    <property type="match status" value="1"/>
</dbReference>
<evidence type="ECO:0008006" key="4">
    <source>
        <dbReference type="Google" id="ProtNLM"/>
    </source>
</evidence>
<dbReference type="InterPro" id="IPR038080">
    <property type="entry name" value="KapB_sf"/>
</dbReference>
<feature type="coiled-coil region" evidence="1">
    <location>
        <begin position="89"/>
        <end position="116"/>
    </location>
</feature>
<gene>
    <name evidence="2" type="ORF">CIB95_08135</name>
</gene>
<protein>
    <recommendedName>
        <fullName evidence="4">Kinase</fullName>
    </recommendedName>
</protein>
<dbReference type="Proteomes" id="UP000217083">
    <property type="component" value="Unassembled WGS sequence"/>
</dbReference>
<organism evidence="2 3">
    <name type="scientific">Lottiidibacillus patelloidae</name>
    <dbReference type="NCBI Taxonomy" id="2670334"/>
    <lineage>
        <taxon>Bacteria</taxon>
        <taxon>Bacillati</taxon>
        <taxon>Bacillota</taxon>
        <taxon>Bacilli</taxon>
        <taxon>Bacillales</taxon>
        <taxon>Bacillaceae</taxon>
        <taxon>Lottiidibacillus</taxon>
    </lineage>
</organism>
<dbReference type="SMART" id="SM01298">
    <property type="entry name" value="KapB"/>
    <property type="match status" value="1"/>
</dbReference>
<name>A0A263BUL9_9BACI</name>
<dbReference type="AlphaFoldDB" id="A0A263BUL9"/>
<accession>A0A263BUL9</accession>
<dbReference type="SUPFAM" id="SSF141251">
    <property type="entry name" value="Kinase-associated protein B-like"/>
    <property type="match status" value="1"/>
</dbReference>
<keyword evidence="3" id="KW-1185">Reference proteome</keyword>
<evidence type="ECO:0000313" key="3">
    <source>
        <dbReference type="Proteomes" id="UP000217083"/>
    </source>
</evidence>
<keyword evidence="1" id="KW-0175">Coiled coil</keyword>
<dbReference type="InterPro" id="IPR014916">
    <property type="entry name" value="KapB"/>
</dbReference>
<sequence length="128" mass="14683">MTDIQIGDIASAKYKTGRYIGEVIDIEENRILLKILAILKHPTQGDLHAPKQTEVPLFHTRKALAHYEKAWMPKATVTKYTEEIIPPYKESLSKAVQELEAELNKMDSTFARESLNCIKELKEDYHLS</sequence>